<reference evidence="3 4" key="2">
    <citation type="submission" date="2020-05" db="EMBL/GenBank/DDBJ databases">
        <authorList>
            <person name="Campoy J."/>
            <person name="Schneeberger K."/>
            <person name="Spophaly S."/>
        </authorList>
    </citation>
    <scope>NUCLEOTIDE SEQUENCE [LARGE SCALE GENOMIC DNA]</scope>
    <source>
        <strain evidence="3">PruArmRojPasFocal</strain>
    </source>
</reference>
<keyword evidence="5" id="KW-1185">Reference proteome</keyword>
<sequence length="484" mass="53587">MKDSAVIEEEAKVTNESMLNRLKSKFSSRRHQSTTSDSVGNEDSAINSQSVMNRLKSTYSRAYSMKRNPSNTTADEKPRSISHKESTMSLRLSSRQITLLLSSIWVQSISPLNMPDNYEAIAHTYSLVLLYARTKNTSDETLIRSFQLAFSLRSISLGGGLQPSRRRSLFTLATSMIIFSAKAYNIVALAPCAKVALTNETVDPFLQLVDDCKLQAVNSGPDQVREVYGSKEDNEDALRSLSAIEISESQTKESFATMIVQTLGNSPNESSTIRQQLLNDFLPDDACPLGTQLCMETPIQIYQFGIEDNGTRDMVEPPLFTIEDDVLPNATESQTDPDKKLSMESLSLISVDELLDSVLETTHQVGRLSVSTATDMPYLEMAGLCEALQMGKQQRFSTFVAAQLRQESLMRFSPHDCNQQKETPSVVLLGAPTSGNPFLDSNDISLNQSVGNGQTLWATEYQHYPRFQLPASSPYDNFLKAAGC</sequence>
<dbReference type="OrthoDB" id="19232at2759"/>
<accession>A0A6J5WDY5</accession>
<dbReference type="InterPro" id="IPR055296">
    <property type="entry name" value="SRL2-like"/>
</dbReference>
<reference evidence="5" key="1">
    <citation type="journal article" date="2020" name="Genome Biol.">
        <title>Gamete binning: chromosome-level and haplotype-resolved genome assembly enabled by high-throughput single-cell sequencing of gamete genomes.</title>
        <authorList>
            <person name="Campoy J.A."/>
            <person name="Sun H."/>
            <person name="Goel M."/>
            <person name="Jiao W.-B."/>
            <person name="Folz-Donahue K."/>
            <person name="Wang N."/>
            <person name="Rubio M."/>
            <person name="Liu C."/>
            <person name="Kukat C."/>
            <person name="Ruiz D."/>
            <person name="Huettel B."/>
            <person name="Schneeberger K."/>
        </authorList>
    </citation>
    <scope>NUCLEOTIDE SEQUENCE [LARGE SCALE GENOMIC DNA]</scope>
    <source>
        <strain evidence="5">cv. Rojo Pasion</strain>
    </source>
</reference>
<dbReference type="EMBL" id="CAEKKB010000002">
    <property type="protein sequence ID" value="CAB4298581.1"/>
    <property type="molecule type" value="Genomic_DNA"/>
</dbReference>
<dbReference type="Proteomes" id="UP000507245">
    <property type="component" value="Unassembled WGS sequence"/>
</dbReference>
<protein>
    <submittedName>
        <fullName evidence="3">Uncharacterized protein</fullName>
    </submittedName>
</protein>
<dbReference type="PANTHER" id="PTHR46087">
    <property type="entry name" value="PUTATIVE, EXPRESSED-RELATED"/>
    <property type="match status" value="1"/>
</dbReference>
<dbReference type="EMBL" id="CAEKDK010000002">
    <property type="protein sequence ID" value="CAB4268130.1"/>
    <property type="molecule type" value="Genomic_DNA"/>
</dbReference>
<proteinExistence type="predicted"/>
<organism evidence="3 5">
    <name type="scientific">Prunus armeniaca</name>
    <name type="common">Apricot</name>
    <name type="synonym">Armeniaca vulgaris</name>
    <dbReference type="NCBI Taxonomy" id="36596"/>
    <lineage>
        <taxon>Eukaryota</taxon>
        <taxon>Viridiplantae</taxon>
        <taxon>Streptophyta</taxon>
        <taxon>Embryophyta</taxon>
        <taxon>Tracheophyta</taxon>
        <taxon>Spermatophyta</taxon>
        <taxon>Magnoliopsida</taxon>
        <taxon>eudicotyledons</taxon>
        <taxon>Gunneridae</taxon>
        <taxon>Pentapetalae</taxon>
        <taxon>rosids</taxon>
        <taxon>fabids</taxon>
        <taxon>Rosales</taxon>
        <taxon>Rosaceae</taxon>
        <taxon>Amygdaloideae</taxon>
        <taxon>Amygdaleae</taxon>
        <taxon>Prunus</taxon>
    </lineage>
</organism>
<evidence type="ECO:0000313" key="5">
    <source>
        <dbReference type="Proteomes" id="UP000507245"/>
    </source>
</evidence>
<dbReference type="AlphaFoldDB" id="A0A6J5WDY5"/>
<dbReference type="Proteomes" id="UP000507222">
    <property type="component" value="Unassembled WGS sequence"/>
</dbReference>
<gene>
    <name evidence="2" type="ORF">CURHAP_LOCUS11205</name>
    <name evidence="3" type="ORF">ORAREDHAP_LOCUS11105</name>
</gene>
<evidence type="ECO:0000313" key="3">
    <source>
        <dbReference type="EMBL" id="CAB4298581.1"/>
    </source>
</evidence>
<feature type="compositionally biased region" description="Basic and acidic residues" evidence="1">
    <location>
        <begin position="74"/>
        <end position="86"/>
    </location>
</feature>
<dbReference type="PANTHER" id="PTHR46087:SF7">
    <property type="entry name" value="CYCLIN-LIKE PROTEIN"/>
    <property type="match status" value="1"/>
</dbReference>
<evidence type="ECO:0000313" key="4">
    <source>
        <dbReference type="Proteomes" id="UP000507222"/>
    </source>
</evidence>
<name>A0A6J5WDY5_PRUAR</name>
<evidence type="ECO:0000256" key="1">
    <source>
        <dbReference type="SAM" id="MobiDB-lite"/>
    </source>
</evidence>
<evidence type="ECO:0000313" key="2">
    <source>
        <dbReference type="EMBL" id="CAB4268130.1"/>
    </source>
</evidence>
<feature type="compositionally biased region" description="Polar residues" evidence="1">
    <location>
        <begin position="33"/>
        <end position="73"/>
    </location>
</feature>
<feature type="region of interest" description="Disordered" evidence="1">
    <location>
        <begin position="22"/>
        <end position="87"/>
    </location>
</feature>
<feature type="compositionally biased region" description="Basic residues" evidence="1">
    <location>
        <begin position="22"/>
        <end position="32"/>
    </location>
</feature>